<dbReference type="SMART" id="SM00174">
    <property type="entry name" value="RHO"/>
    <property type="match status" value="1"/>
</dbReference>
<keyword evidence="1" id="KW-0547">Nucleotide-binding</keyword>
<protein>
    <submittedName>
        <fullName evidence="4">Uncharacterized protein</fullName>
    </submittedName>
</protein>
<feature type="region of interest" description="Disordered" evidence="3">
    <location>
        <begin position="1"/>
        <end position="32"/>
    </location>
</feature>
<reference evidence="4 5" key="1">
    <citation type="journal article" date="2024" name="Commun. Biol.">
        <title>Comparative genomic analysis of thermophilic fungi reveals convergent evolutionary adaptations and gene losses.</title>
        <authorList>
            <person name="Steindorff A.S."/>
            <person name="Aguilar-Pontes M.V."/>
            <person name="Robinson A.J."/>
            <person name="Andreopoulos B."/>
            <person name="LaButti K."/>
            <person name="Kuo A."/>
            <person name="Mondo S."/>
            <person name="Riley R."/>
            <person name="Otillar R."/>
            <person name="Haridas S."/>
            <person name="Lipzen A."/>
            <person name="Grimwood J."/>
            <person name="Schmutz J."/>
            <person name="Clum A."/>
            <person name="Reid I.D."/>
            <person name="Moisan M.C."/>
            <person name="Butler G."/>
            <person name="Nguyen T.T.M."/>
            <person name="Dewar K."/>
            <person name="Conant G."/>
            <person name="Drula E."/>
            <person name="Henrissat B."/>
            <person name="Hansel C."/>
            <person name="Singer S."/>
            <person name="Hutchinson M.I."/>
            <person name="de Vries R.P."/>
            <person name="Natvig D.O."/>
            <person name="Powell A.J."/>
            <person name="Tsang A."/>
            <person name="Grigoriev I.V."/>
        </authorList>
    </citation>
    <scope>NUCLEOTIDE SEQUENCE [LARGE SCALE GENOMIC DNA]</scope>
    <source>
        <strain evidence="4 5">ATCC 24622</strain>
    </source>
</reference>
<organism evidence="4 5">
    <name type="scientific">Phialemonium thermophilum</name>
    <dbReference type="NCBI Taxonomy" id="223376"/>
    <lineage>
        <taxon>Eukaryota</taxon>
        <taxon>Fungi</taxon>
        <taxon>Dikarya</taxon>
        <taxon>Ascomycota</taxon>
        <taxon>Pezizomycotina</taxon>
        <taxon>Sordariomycetes</taxon>
        <taxon>Sordariomycetidae</taxon>
        <taxon>Cephalothecales</taxon>
        <taxon>Cephalothecaceae</taxon>
        <taxon>Phialemonium</taxon>
    </lineage>
</organism>
<evidence type="ECO:0000256" key="1">
    <source>
        <dbReference type="ARBA" id="ARBA00022741"/>
    </source>
</evidence>
<dbReference type="Gene3D" id="3.40.50.300">
    <property type="entry name" value="P-loop containing nucleotide triphosphate hydrolases"/>
    <property type="match status" value="1"/>
</dbReference>
<dbReference type="SMART" id="SM00175">
    <property type="entry name" value="RAB"/>
    <property type="match status" value="1"/>
</dbReference>
<dbReference type="PANTHER" id="PTHR24072">
    <property type="entry name" value="RHO FAMILY GTPASE"/>
    <property type="match status" value="1"/>
</dbReference>
<proteinExistence type="predicted"/>
<dbReference type="PROSITE" id="PS51419">
    <property type="entry name" value="RAB"/>
    <property type="match status" value="1"/>
</dbReference>
<dbReference type="InterPro" id="IPR001806">
    <property type="entry name" value="Small_GTPase"/>
</dbReference>
<evidence type="ECO:0000313" key="4">
    <source>
        <dbReference type="EMBL" id="KAL1881392.1"/>
    </source>
</evidence>
<dbReference type="EMBL" id="JAZHXJ010000024">
    <property type="protein sequence ID" value="KAL1881392.1"/>
    <property type="molecule type" value="Genomic_DNA"/>
</dbReference>
<gene>
    <name evidence="4" type="ORF">VTK73DRAFT_4152</name>
</gene>
<dbReference type="PRINTS" id="PR00449">
    <property type="entry name" value="RASTRNSFRMNG"/>
</dbReference>
<keyword evidence="2" id="KW-0342">GTP-binding</keyword>
<evidence type="ECO:0000256" key="3">
    <source>
        <dbReference type="SAM" id="MobiDB-lite"/>
    </source>
</evidence>
<comment type="caution">
    <text evidence="4">The sequence shown here is derived from an EMBL/GenBank/DDBJ whole genome shotgun (WGS) entry which is preliminary data.</text>
</comment>
<keyword evidence="5" id="KW-1185">Reference proteome</keyword>
<name>A0ABR3Y0H1_9PEZI</name>
<sequence>MIRKRKASDDINPPADNSSTSPAAPKSSVRSRALYGKLHIDKEGRGKYQDTRRFQDWLSAARSNTEPDDFFHRWLHQDEEQRQYNLDETVDGAVNPVDIDSQAMACHNQVEHNHTDTSVFDRGKTRVQELGTEFKRLLMKPIKKKRSATALLNRFETGLFSEHTESTPTCSCKEYLVQVDGTTVLLELWDMPGEVDNEVSSTLMGHFFHGVMLCFSLESDDNLDAVVNRWPTELQIHLIHAPVFLVGLKRDLRPAYPTLRLRFLNEPSPVSQDLGKQAAVEMHACGYFECSSKAEDDDSVEETFEAVIRSIIQNQDTEDRKRKERIRHERALEFTRQTRRQVSALLCGVLL</sequence>
<dbReference type="Proteomes" id="UP001586593">
    <property type="component" value="Unassembled WGS sequence"/>
</dbReference>
<accession>A0ABR3Y0H1</accession>
<dbReference type="InterPro" id="IPR027417">
    <property type="entry name" value="P-loop_NTPase"/>
</dbReference>
<evidence type="ECO:0000256" key="2">
    <source>
        <dbReference type="ARBA" id="ARBA00023134"/>
    </source>
</evidence>
<dbReference type="SUPFAM" id="SSF52540">
    <property type="entry name" value="P-loop containing nucleoside triphosphate hydrolases"/>
    <property type="match status" value="1"/>
</dbReference>
<dbReference type="Pfam" id="PF00071">
    <property type="entry name" value="Ras"/>
    <property type="match status" value="1"/>
</dbReference>
<dbReference type="InterPro" id="IPR003578">
    <property type="entry name" value="Small_GTPase_Rho"/>
</dbReference>
<evidence type="ECO:0000313" key="5">
    <source>
        <dbReference type="Proteomes" id="UP001586593"/>
    </source>
</evidence>